<organism evidence="1 3">
    <name type="scientific">Caldimonas thermodepolymerans</name>
    <dbReference type="NCBI Taxonomy" id="215580"/>
    <lineage>
        <taxon>Bacteria</taxon>
        <taxon>Pseudomonadati</taxon>
        <taxon>Pseudomonadota</taxon>
        <taxon>Betaproteobacteria</taxon>
        <taxon>Burkholderiales</taxon>
        <taxon>Sphaerotilaceae</taxon>
        <taxon>Caldimonas</taxon>
    </lineage>
</organism>
<evidence type="ECO:0000313" key="1">
    <source>
        <dbReference type="EMBL" id="PPE71197.1"/>
    </source>
</evidence>
<dbReference type="RefSeq" id="WP_104355987.1">
    <property type="nucleotide sequence ID" value="NZ_CP064338.1"/>
</dbReference>
<keyword evidence="3" id="KW-1185">Reference proteome</keyword>
<reference evidence="1 3" key="1">
    <citation type="submission" date="2018-02" db="EMBL/GenBank/DDBJ databases">
        <title>Reclassifiation of [Polyangium] brachysporum DSM 7029 as Guopingzhaonella breviflexa gen. nov., sp. nov., a member of the family Comamonadaceae.</title>
        <authorList>
            <person name="Tang B."/>
        </authorList>
    </citation>
    <scope>NUCLEOTIDE SEQUENCE [LARGE SCALE GENOMIC DNA]</scope>
    <source>
        <strain evidence="1 3">DSM 15344</strain>
    </source>
</reference>
<evidence type="ECO:0000313" key="4">
    <source>
        <dbReference type="Proteomes" id="UP000294772"/>
    </source>
</evidence>
<accession>A0A2S5T8K3</accession>
<dbReference type="Proteomes" id="UP000294772">
    <property type="component" value="Unassembled WGS sequence"/>
</dbReference>
<dbReference type="EMBL" id="SLXF01000007">
    <property type="protein sequence ID" value="TCP06149.1"/>
    <property type="molecule type" value="Genomic_DNA"/>
</dbReference>
<gene>
    <name evidence="1" type="ORF">C1702_01885</name>
    <name evidence="2" type="ORF">EV676_10720</name>
</gene>
<sequence length="145" mass="15266">MGEAKRKNAQLKQKQDTLQRRLAAGEFGPDGARYCIVLDKSEAGRGVLLAVRALAPRFPGLAELLAAEPVQVWEASSLFRFVALVGGPGKAEERSFLGADLDRLLGDTLPRALRRAAREGGSVGMVLGVDGDAEAAIQAAIAAAR</sequence>
<dbReference type="EMBL" id="PSNY01000002">
    <property type="protein sequence ID" value="PPE71197.1"/>
    <property type="molecule type" value="Genomic_DNA"/>
</dbReference>
<evidence type="ECO:0000313" key="2">
    <source>
        <dbReference type="EMBL" id="TCP06149.1"/>
    </source>
</evidence>
<reference evidence="2 4" key="2">
    <citation type="submission" date="2019-03" db="EMBL/GenBank/DDBJ databases">
        <title>Genomic Encyclopedia of Type Strains, Phase IV (KMG-IV): sequencing the most valuable type-strain genomes for metagenomic binning, comparative biology and taxonomic classification.</title>
        <authorList>
            <person name="Goeker M."/>
        </authorList>
    </citation>
    <scope>NUCLEOTIDE SEQUENCE [LARGE SCALE GENOMIC DNA]</scope>
    <source>
        <strain evidence="2 4">DSM 15264</strain>
    </source>
</reference>
<name>A0A2S5T8K3_9BURK</name>
<protein>
    <submittedName>
        <fullName evidence="1">Uncharacterized protein</fullName>
    </submittedName>
</protein>
<comment type="caution">
    <text evidence="1">The sequence shown here is derived from an EMBL/GenBank/DDBJ whole genome shotgun (WGS) entry which is preliminary data.</text>
</comment>
<dbReference type="Proteomes" id="UP000239406">
    <property type="component" value="Unassembled WGS sequence"/>
</dbReference>
<proteinExistence type="predicted"/>
<evidence type="ECO:0000313" key="3">
    <source>
        <dbReference type="Proteomes" id="UP000239406"/>
    </source>
</evidence>
<dbReference type="OrthoDB" id="9155107at2"/>
<dbReference type="AlphaFoldDB" id="A0A2S5T8K3"/>